<evidence type="ECO:0000313" key="2">
    <source>
        <dbReference type="EMBL" id="QDU27306.1"/>
    </source>
</evidence>
<protein>
    <recommendedName>
        <fullName evidence="1">DUF1559 domain-containing protein</fullName>
    </recommendedName>
</protein>
<evidence type="ECO:0000259" key="1">
    <source>
        <dbReference type="Pfam" id="PF07596"/>
    </source>
</evidence>
<gene>
    <name evidence="2" type="ORF">ETAA8_23930</name>
</gene>
<name>A0A517YAP1_9BACT</name>
<dbReference type="NCBIfam" id="TIGR04294">
    <property type="entry name" value="pre_pil_HX9DG"/>
    <property type="match status" value="1"/>
</dbReference>
<feature type="domain" description="DUF1559" evidence="1">
    <location>
        <begin position="35"/>
        <end position="263"/>
    </location>
</feature>
<evidence type="ECO:0000313" key="3">
    <source>
        <dbReference type="Proteomes" id="UP000315017"/>
    </source>
</evidence>
<sequence length="279" mass="30763">MHNLVSHRRAFTLVELLVVIAIIGTLMALLLPAVQAAREAARRIQCTNHQKQWVLALHTYHDSHLALPSGAYKPVLTTKHTYLWRSSLLPNIEQGNLHAKINYQYPSCYQAAYEAGPNNPSEKSVPLYHCPSDPNAKKPFLNHMGANYMPTNYMGVSGGKLATSYDGALFKFSETRFQHFTDGLSNTAIIGERAVPRSLRWGWALCGENDQDAFLSMSLGISKGTDDELVASNLNKFWSYHTGGTVFGLADGSVRFVSYSINFNELVALATLDGGDISP</sequence>
<dbReference type="Gene3D" id="3.30.700.10">
    <property type="entry name" value="Glycoprotein, Type 4 Pilin"/>
    <property type="match status" value="1"/>
</dbReference>
<dbReference type="AlphaFoldDB" id="A0A517YAP1"/>
<dbReference type="NCBIfam" id="TIGR02532">
    <property type="entry name" value="IV_pilin_GFxxxE"/>
    <property type="match status" value="1"/>
</dbReference>
<dbReference type="PANTHER" id="PTHR30093">
    <property type="entry name" value="GENERAL SECRETION PATHWAY PROTEIN G"/>
    <property type="match status" value="1"/>
</dbReference>
<dbReference type="PANTHER" id="PTHR30093:SF2">
    <property type="entry name" value="TYPE II SECRETION SYSTEM PROTEIN H"/>
    <property type="match status" value="1"/>
</dbReference>
<proteinExistence type="predicted"/>
<keyword evidence="3" id="KW-1185">Reference proteome</keyword>
<dbReference type="KEGG" id="aagg:ETAA8_23930"/>
<dbReference type="Pfam" id="PF07963">
    <property type="entry name" value="N_methyl"/>
    <property type="match status" value="1"/>
</dbReference>
<dbReference type="Proteomes" id="UP000315017">
    <property type="component" value="Chromosome"/>
</dbReference>
<dbReference type="Pfam" id="PF07596">
    <property type="entry name" value="SBP_bac_10"/>
    <property type="match status" value="1"/>
</dbReference>
<dbReference type="InterPro" id="IPR045584">
    <property type="entry name" value="Pilin-like"/>
</dbReference>
<organism evidence="2 3">
    <name type="scientific">Anatilimnocola aggregata</name>
    <dbReference type="NCBI Taxonomy" id="2528021"/>
    <lineage>
        <taxon>Bacteria</taxon>
        <taxon>Pseudomonadati</taxon>
        <taxon>Planctomycetota</taxon>
        <taxon>Planctomycetia</taxon>
        <taxon>Pirellulales</taxon>
        <taxon>Pirellulaceae</taxon>
        <taxon>Anatilimnocola</taxon>
    </lineage>
</organism>
<dbReference type="InterPro" id="IPR012902">
    <property type="entry name" value="N_methyl_site"/>
</dbReference>
<dbReference type="InterPro" id="IPR011453">
    <property type="entry name" value="DUF1559"/>
</dbReference>
<dbReference type="SUPFAM" id="SSF54523">
    <property type="entry name" value="Pili subunits"/>
    <property type="match status" value="1"/>
</dbReference>
<dbReference type="InterPro" id="IPR027558">
    <property type="entry name" value="Pre_pil_HX9DG_C"/>
</dbReference>
<reference evidence="2 3" key="1">
    <citation type="submission" date="2019-02" db="EMBL/GenBank/DDBJ databases">
        <title>Deep-cultivation of Planctomycetes and their phenomic and genomic characterization uncovers novel biology.</title>
        <authorList>
            <person name="Wiegand S."/>
            <person name="Jogler M."/>
            <person name="Boedeker C."/>
            <person name="Pinto D."/>
            <person name="Vollmers J."/>
            <person name="Rivas-Marin E."/>
            <person name="Kohn T."/>
            <person name="Peeters S.H."/>
            <person name="Heuer A."/>
            <person name="Rast P."/>
            <person name="Oberbeckmann S."/>
            <person name="Bunk B."/>
            <person name="Jeske O."/>
            <person name="Meyerdierks A."/>
            <person name="Storesund J.E."/>
            <person name="Kallscheuer N."/>
            <person name="Luecker S."/>
            <person name="Lage O.M."/>
            <person name="Pohl T."/>
            <person name="Merkel B.J."/>
            <person name="Hornburger P."/>
            <person name="Mueller R.-W."/>
            <person name="Bruemmer F."/>
            <person name="Labrenz M."/>
            <person name="Spormann A.M."/>
            <person name="Op den Camp H."/>
            <person name="Overmann J."/>
            <person name="Amann R."/>
            <person name="Jetten M.S.M."/>
            <person name="Mascher T."/>
            <person name="Medema M.H."/>
            <person name="Devos D.P."/>
            <person name="Kaster A.-K."/>
            <person name="Ovreas L."/>
            <person name="Rohde M."/>
            <person name="Galperin M.Y."/>
            <person name="Jogler C."/>
        </authorList>
    </citation>
    <scope>NUCLEOTIDE SEQUENCE [LARGE SCALE GENOMIC DNA]</scope>
    <source>
        <strain evidence="2 3">ETA_A8</strain>
    </source>
</reference>
<accession>A0A517YAP1</accession>
<dbReference type="EMBL" id="CP036274">
    <property type="protein sequence ID" value="QDU27306.1"/>
    <property type="molecule type" value="Genomic_DNA"/>
</dbReference>
<dbReference type="RefSeq" id="WP_145088156.1">
    <property type="nucleotide sequence ID" value="NZ_CP036274.1"/>
</dbReference>
<dbReference type="OrthoDB" id="256292at2"/>